<dbReference type="InterPro" id="IPR011604">
    <property type="entry name" value="PDDEXK-like_dom_sf"/>
</dbReference>
<feature type="compositionally biased region" description="Basic and acidic residues" evidence="1">
    <location>
        <begin position="151"/>
        <end position="161"/>
    </location>
</feature>
<dbReference type="SUPFAM" id="SSF52980">
    <property type="entry name" value="Restriction endonuclease-like"/>
    <property type="match status" value="1"/>
</dbReference>
<dbReference type="Gene3D" id="1.10.10.60">
    <property type="entry name" value="Homeodomain-like"/>
    <property type="match status" value="1"/>
</dbReference>
<dbReference type="Gene3D" id="3.30.420.10">
    <property type="entry name" value="Ribonuclease H-like superfamily/Ribonuclease H"/>
    <property type="match status" value="1"/>
</dbReference>
<evidence type="ECO:0000313" key="6">
    <source>
        <dbReference type="EMBL" id="KAH0813561.1"/>
    </source>
</evidence>
<evidence type="ECO:0000256" key="1">
    <source>
        <dbReference type="SAM" id="MobiDB-lite"/>
    </source>
</evidence>
<evidence type="ECO:0000259" key="5">
    <source>
        <dbReference type="Pfam" id="PF25597"/>
    </source>
</evidence>
<feature type="compositionally biased region" description="Basic and acidic residues" evidence="1">
    <location>
        <begin position="175"/>
        <end position="186"/>
    </location>
</feature>
<dbReference type="InterPro" id="IPR043502">
    <property type="entry name" value="DNA/RNA_pol_sf"/>
</dbReference>
<dbReference type="GO" id="GO:0003676">
    <property type="term" value="F:nucleic acid binding"/>
    <property type="evidence" value="ECO:0007669"/>
    <property type="project" value="InterPro"/>
</dbReference>
<feature type="region of interest" description="Disordered" evidence="1">
    <location>
        <begin position="1059"/>
        <end position="1078"/>
    </location>
</feature>
<evidence type="ECO:0000259" key="3">
    <source>
        <dbReference type="Pfam" id="PF13837"/>
    </source>
</evidence>
<feature type="compositionally biased region" description="Acidic residues" evidence="1">
    <location>
        <begin position="138"/>
        <end position="150"/>
    </location>
</feature>
<dbReference type="PANTHER" id="PTHR11439:SF483">
    <property type="entry name" value="PEPTIDE SYNTHASE GLIP-LIKE, PUTATIVE (AFU_ORTHOLOGUE AFUA_3G12920)-RELATED"/>
    <property type="match status" value="1"/>
</dbReference>
<dbReference type="EMBL" id="JABDTM020025163">
    <property type="protein sequence ID" value="KAH0813561.1"/>
    <property type="molecule type" value="Genomic_DNA"/>
</dbReference>
<dbReference type="Gene3D" id="3.90.320.10">
    <property type="match status" value="1"/>
</dbReference>
<sequence>MTASPKESSPPPSKRNLSCTFSTANLRKTCGTNSFKYMSKNLKRTHTHIPKEKRRKWDPKAEEGYFVGYDLDTKGYRVWFPCKNQVKTHRDIVFVNQKYQDHQRDNDKDVVEVIVNHPHQEPEHEEQETPENQKLAESESEMSDEEEDESIHDSLPKTREESEQEQDPVQQDTYSLRDRSKIRNPERFANISILNAEPESFEEATSSGNAEQWKQAMDEEIQSLKQNQTWTLVEPPKNQQVIDNRWVYIIKRNEDGSVQKYKARLVARGFRQVAGVDYNETFSPVTKFDSIRMILCVAASEKLILRQFDVKTAFLYGNIDEILYMQQPDGYQDGTKRVCKLNRSLYGLKQASRCWNQRFTSVLSRLGLHPTNADACVFTNGDPKNQLILAIHIDDGLIAASKQSEIDKLLQELHQEFEITSNPVGTYLGLQIKRMDDGSIFLYQKVYAENVVQRFRMEHANSVKIPADQHHQMDPEMHTNEDKETDNKLYRQIIGSLMYLSLGTRPDITYAVNKASQFLENPRKIHWNVAKRIVKYLKGTINHGLYFPVKQEGHVYAFSDADYAGDVKSRKSTTGIVVKLGTAIIAWKSTRQKIVALSTTEAEYVAACQTVKELIWLKLLLSELAIFENFKATLHVDNESAIKLIKNPEFHQRSKHIDVRYHFIRDKYTMGEFNLVHVSSKQQQADILTKPLPRVGFEEQRRMLNGSSVAAWLSETVLRGRGPGASGFESHRRGRIFSKEGNSAGPWMCMKSDTLPTPPRGQQGSNPRPDGPPIDVCAVFHVVLSRKKKGAERVGVGGRGKYPGAPPHLKRKKRKKPTARVTDTRQALRRGTMLQRQLLQLFQKQNNLKEQWKQSYSDSPGGFLPLASNMMRGSNHWRRLQSATFRGCVGWSGSTCNSPVCSLGCTARPQSPQRKTATARLLLDIFKEQNIIKLFDGKKYKNQDVYKKIHQEMAKNGVARKTVEQIKNKWKSLKTAYNNAKKNNKCSGSERMICDFFEDLDEILGSRPASSLAGIDSQEFSQESLKTSHSTASPSTIEVFTDADIAEDDISNCATQVEAVDERPGTSQRRKKRERTPITSKTPHMDEIFFKQQGEMMKQFFEYQRLTEDRAAKQRSTELSQILTTFTQAIEQITKAEVPIPPPYPYMMPFSHAPGPSRHLKRPCAPPSGEDSQVSFYVNGEGYLTPDSKVNNSETSSGSGRYDISDNSADEHDETSELPADGNTLSTIPSEPRSVPPSAKRRCVRAKKDVNFLKSRNLKEAHVPRILPPPKSRFWLRKWQSEGTFCLGPFDDPPLLIFIGSGHGSRRRHLSEDEVNRAIGMLQGGVRQVQVAEVLGVRQSDISQFHQTNILPEKGLEVDVQEPHCLKMIGPLNGERYTTFLQDELNDLLDAIVPVNERFRLWFQQDGAPPHFSRTAREELTLQFGENWIGRGGPIPWPARSPDLTPPDFFLGGTIKERVFREKPTTRDNMRERLIVAFREFNDLNVAANVQANFKRRLQICIEQGHHFEHLINHTPSNAPPTTNHDTETPTYDAIGPTITTDTPTIPTTSVPDTPSVPKNETTIPKMLCRHCKESLGILQDGTLATHQLYDYAIIKKNGMVYDGIKTVAQSATLSDFKSAVKKKARLRHLNATKTGEGPRSQQDLLPLKERLLALLTPVVIAGIPEIGEAGLGIETIAPPKDLPVAVEVANENEQDQGDGKNEYFEKFQESALETMLQPGKDEVAYATENGHVGQDGVPEIMFVPDGTCLYNRGPHEKKSLLGVKNRYCVVCARYGPEKVHTCFKNWKGTSISMESNLIVEGFKLSMQLYGLRYKFLIADGDSSVHKKLLECGPYGNITVKKMNCKNYYAKLRDLSNKRFSSKGNLVPVCGRKSLNVNIFHLRVAVTCAIMHYIKEDVPEDVKVSELKNDFANSPRHVFGDYHNCSNYFCKKQRDTPNTAEAKKYSNPYKEVEVDAEEWMEVAFNSCGQSKTSVWFKQRQLRITCSSKTHTIKTRLNNFETLAQRFVKKKNTVRPTVAMKYGMNTKLVARAAFEKLQNCTVHEVGRIISPMQPYLACSPDGII</sequence>
<dbReference type="PANTHER" id="PTHR11439">
    <property type="entry name" value="GAG-POL-RELATED RETROTRANSPOSON"/>
    <property type="match status" value="1"/>
</dbReference>
<accession>A0A8J6LHG9</accession>
<feature type="region of interest" description="Disordered" evidence="1">
    <location>
        <begin position="791"/>
        <end position="819"/>
    </location>
</feature>
<reference evidence="6" key="2">
    <citation type="submission" date="2021-08" db="EMBL/GenBank/DDBJ databases">
        <authorList>
            <person name="Eriksson T."/>
        </authorList>
    </citation>
    <scope>NUCLEOTIDE SEQUENCE</scope>
    <source>
        <strain evidence="6">Stoneville</strain>
        <tissue evidence="6">Whole head</tissue>
    </source>
</reference>
<comment type="caution">
    <text evidence="6">The sequence shown here is derived from an EMBL/GenBank/DDBJ whole genome shotgun (WGS) entry which is preliminary data.</text>
</comment>
<evidence type="ECO:0000259" key="4">
    <source>
        <dbReference type="Pfam" id="PF20700"/>
    </source>
</evidence>
<dbReference type="GO" id="GO:0006281">
    <property type="term" value="P:DNA repair"/>
    <property type="evidence" value="ECO:0007669"/>
    <property type="project" value="UniProtKB-ARBA"/>
</dbReference>
<dbReference type="InterPro" id="IPR044822">
    <property type="entry name" value="Myb_DNA-bind_4"/>
</dbReference>
<proteinExistence type="predicted"/>
<dbReference type="InterPro" id="IPR011335">
    <property type="entry name" value="Restrct_endonuc-II-like"/>
</dbReference>
<dbReference type="Pfam" id="PF25597">
    <property type="entry name" value="SH3_retrovirus"/>
    <property type="match status" value="1"/>
</dbReference>
<feature type="region of interest" description="Disordered" evidence="1">
    <location>
        <begin position="1155"/>
        <end position="1241"/>
    </location>
</feature>
<reference evidence="6" key="1">
    <citation type="journal article" date="2020" name="J Insects Food Feed">
        <title>The yellow mealworm (Tenebrio molitor) genome: a resource for the emerging insects as food and feed industry.</title>
        <authorList>
            <person name="Eriksson T."/>
            <person name="Andere A."/>
            <person name="Kelstrup H."/>
            <person name="Emery V."/>
            <person name="Picard C."/>
        </authorList>
    </citation>
    <scope>NUCLEOTIDE SEQUENCE</scope>
    <source>
        <strain evidence="6">Stoneville</strain>
        <tissue evidence="6">Whole head</tissue>
    </source>
</reference>
<feature type="region of interest" description="Disordered" evidence="1">
    <location>
        <begin position="753"/>
        <end position="773"/>
    </location>
</feature>
<dbReference type="SUPFAM" id="SSF56672">
    <property type="entry name" value="DNA/RNA polymerases"/>
    <property type="match status" value="1"/>
</dbReference>
<dbReference type="Pfam" id="PF20700">
    <property type="entry name" value="Mutator"/>
    <property type="match status" value="1"/>
</dbReference>
<protein>
    <recommendedName>
        <fullName evidence="8">Retrovirus-related Pol polyprotein from transposon TNT 1-94</fullName>
    </recommendedName>
</protein>
<evidence type="ECO:0000313" key="7">
    <source>
        <dbReference type="Proteomes" id="UP000719412"/>
    </source>
</evidence>
<evidence type="ECO:0008006" key="8">
    <source>
        <dbReference type="Google" id="ProtNLM"/>
    </source>
</evidence>
<feature type="domain" description="Myb/SANT-like DNA-binding" evidence="3">
    <location>
        <begin position="919"/>
        <end position="1003"/>
    </location>
</feature>
<feature type="region of interest" description="Disordered" evidence="1">
    <location>
        <begin position="118"/>
        <end position="212"/>
    </location>
</feature>
<organism evidence="6 7">
    <name type="scientific">Tenebrio molitor</name>
    <name type="common">Yellow mealworm beetle</name>
    <dbReference type="NCBI Taxonomy" id="7067"/>
    <lineage>
        <taxon>Eukaryota</taxon>
        <taxon>Metazoa</taxon>
        <taxon>Ecdysozoa</taxon>
        <taxon>Arthropoda</taxon>
        <taxon>Hexapoda</taxon>
        <taxon>Insecta</taxon>
        <taxon>Pterygota</taxon>
        <taxon>Neoptera</taxon>
        <taxon>Endopterygota</taxon>
        <taxon>Coleoptera</taxon>
        <taxon>Polyphaga</taxon>
        <taxon>Cucujiformia</taxon>
        <taxon>Tenebrionidae</taxon>
        <taxon>Tenebrio</taxon>
    </lineage>
</organism>
<feature type="domain" description="Mutator-like transposase" evidence="4">
    <location>
        <begin position="1695"/>
        <end position="1930"/>
    </location>
</feature>
<feature type="region of interest" description="Disordered" evidence="1">
    <location>
        <begin position="1"/>
        <end position="20"/>
    </location>
</feature>
<keyword evidence="7" id="KW-1185">Reference proteome</keyword>
<dbReference type="InterPro" id="IPR013103">
    <property type="entry name" value="RVT_2"/>
</dbReference>
<dbReference type="InterPro" id="IPR057670">
    <property type="entry name" value="SH3_retrovirus"/>
</dbReference>
<feature type="compositionally biased region" description="Polar residues" evidence="1">
    <location>
        <begin position="203"/>
        <end position="212"/>
    </location>
</feature>
<dbReference type="Pfam" id="PF07727">
    <property type="entry name" value="RVT_2"/>
    <property type="match status" value="1"/>
</dbReference>
<feature type="domain" description="Reverse transcriptase Ty1/copia-type" evidence="2">
    <location>
        <begin position="227"/>
        <end position="467"/>
    </location>
</feature>
<dbReference type="Proteomes" id="UP000719412">
    <property type="component" value="Unassembled WGS sequence"/>
</dbReference>
<dbReference type="InterPro" id="IPR036397">
    <property type="entry name" value="RNaseH_sf"/>
</dbReference>
<dbReference type="Pfam" id="PF13837">
    <property type="entry name" value="Myb_DNA-bind_4"/>
    <property type="match status" value="1"/>
</dbReference>
<gene>
    <name evidence="6" type="ORF">GEV33_009230</name>
</gene>
<feature type="compositionally biased region" description="Polar residues" evidence="1">
    <location>
        <begin position="1188"/>
        <end position="1199"/>
    </location>
</feature>
<dbReference type="GO" id="GO:0071897">
    <property type="term" value="P:DNA biosynthetic process"/>
    <property type="evidence" value="ECO:0007669"/>
    <property type="project" value="UniProtKB-ARBA"/>
</dbReference>
<feature type="compositionally biased region" description="Basic residues" evidence="1">
    <location>
        <begin position="808"/>
        <end position="818"/>
    </location>
</feature>
<dbReference type="InterPro" id="IPR049012">
    <property type="entry name" value="Mutator_transp_dom"/>
</dbReference>
<evidence type="ECO:0000259" key="2">
    <source>
        <dbReference type="Pfam" id="PF07727"/>
    </source>
</evidence>
<dbReference type="CDD" id="cd09272">
    <property type="entry name" value="RNase_HI_RT_Ty1"/>
    <property type="match status" value="1"/>
</dbReference>
<name>A0A8J6LHG9_TENMO</name>
<feature type="domain" description="Retroviral polymerase SH3-like" evidence="5">
    <location>
        <begin position="46"/>
        <end position="104"/>
    </location>
</feature>